<organism evidence="1">
    <name type="scientific">Eutreptiella gymnastica</name>
    <dbReference type="NCBI Taxonomy" id="73025"/>
    <lineage>
        <taxon>Eukaryota</taxon>
        <taxon>Discoba</taxon>
        <taxon>Euglenozoa</taxon>
        <taxon>Euglenida</taxon>
        <taxon>Spirocuta</taxon>
        <taxon>Euglenophyceae</taxon>
        <taxon>Eutreptiales</taxon>
        <taxon>Eutreptiaceae</taxon>
        <taxon>Eutreptiella</taxon>
    </lineage>
</organism>
<gene>
    <name evidence="1" type="ORF">EGYM00163_LOCUS6134</name>
</gene>
<evidence type="ECO:0000313" key="1">
    <source>
        <dbReference type="EMBL" id="CAE0795016.1"/>
    </source>
</evidence>
<protein>
    <submittedName>
        <fullName evidence="1">Uncharacterized protein</fullName>
    </submittedName>
</protein>
<dbReference type="EMBL" id="HBJA01019272">
    <property type="protein sequence ID" value="CAE0795016.1"/>
    <property type="molecule type" value="Transcribed_RNA"/>
</dbReference>
<accession>A0A7S4FHB2</accession>
<dbReference type="AlphaFoldDB" id="A0A7S4FHB2"/>
<sequence>MCCWESICGTPVQWHCCWNGCSVLQCNCAQGQGKVVVGSQGSAEQRSRDFGHKFQDSHFKLRRSGTLRLASKRVGIWSSPFWHSSQAFGHVTESVGWGVAFTSLDFAGAYNLRRLKRIELLIFSLWLRRCGVPHIYLRLPICFISNYD</sequence>
<name>A0A7S4FHB2_9EUGL</name>
<reference evidence="1" key="1">
    <citation type="submission" date="2021-01" db="EMBL/GenBank/DDBJ databases">
        <authorList>
            <person name="Corre E."/>
            <person name="Pelletier E."/>
            <person name="Niang G."/>
            <person name="Scheremetjew M."/>
            <person name="Finn R."/>
            <person name="Kale V."/>
            <person name="Holt S."/>
            <person name="Cochrane G."/>
            <person name="Meng A."/>
            <person name="Brown T."/>
            <person name="Cohen L."/>
        </authorList>
    </citation>
    <scope>NUCLEOTIDE SEQUENCE</scope>
    <source>
        <strain evidence="1">CCMP1594</strain>
    </source>
</reference>
<proteinExistence type="predicted"/>